<organism evidence="2 3">
    <name type="scientific">Ricinus communis</name>
    <name type="common">Castor bean</name>
    <dbReference type="NCBI Taxonomy" id="3988"/>
    <lineage>
        <taxon>Eukaryota</taxon>
        <taxon>Viridiplantae</taxon>
        <taxon>Streptophyta</taxon>
        <taxon>Embryophyta</taxon>
        <taxon>Tracheophyta</taxon>
        <taxon>Spermatophyta</taxon>
        <taxon>Magnoliopsida</taxon>
        <taxon>eudicotyledons</taxon>
        <taxon>Gunneridae</taxon>
        <taxon>Pentapetalae</taxon>
        <taxon>rosids</taxon>
        <taxon>fabids</taxon>
        <taxon>Malpighiales</taxon>
        <taxon>Euphorbiaceae</taxon>
        <taxon>Acalyphoideae</taxon>
        <taxon>Acalypheae</taxon>
        <taxon>Ricinus</taxon>
    </lineage>
</organism>
<evidence type="ECO:0000256" key="1">
    <source>
        <dbReference type="SAM" id="Phobius"/>
    </source>
</evidence>
<proteinExistence type="predicted"/>
<evidence type="ECO:0000313" key="2">
    <source>
        <dbReference type="EMBL" id="EEF39385.1"/>
    </source>
</evidence>
<dbReference type="EMBL" id="EQ973904">
    <property type="protein sequence ID" value="EEF39385.1"/>
    <property type="molecule type" value="Genomic_DNA"/>
</dbReference>
<evidence type="ECO:0000313" key="3">
    <source>
        <dbReference type="Proteomes" id="UP000008311"/>
    </source>
</evidence>
<reference evidence="3" key="1">
    <citation type="journal article" date="2010" name="Nat. Biotechnol.">
        <title>Draft genome sequence of the oilseed species Ricinus communis.</title>
        <authorList>
            <person name="Chan A.P."/>
            <person name="Crabtree J."/>
            <person name="Zhao Q."/>
            <person name="Lorenzi H."/>
            <person name="Orvis J."/>
            <person name="Puiu D."/>
            <person name="Melake-Berhan A."/>
            <person name="Jones K.M."/>
            <person name="Redman J."/>
            <person name="Chen G."/>
            <person name="Cahoon E.B."/>
            <person name="Gedil M."/>
            <person name="Stanke M."/>
            <person name="Haas B.J."/>
            <person name="Wortman J.R."/>
            <person name="Fraser-Liggett C.M."/>
            <person name="Ravel J."/>
            <person name="Rabinowicz P.D."/>
        </authorList>
    </citation>
    <scope>NUCLEOTIDE SEQUENCE [LARGE SCALE GENOMIC DNA]</scope>
    <source>
        <strain evidence="3">cv. Hale</strain>
    </source>
</reference>
<dbReference type="InParanoid" id="B9SAD6"/>
<accession>B9SAD6</accession>
<sequence length="73" mass="7819">MEPSCKSNGFGLIHTRSALSLIISLTISSLIVAFAGDFNQDFDITWGDGRAKTLNNGQLLTRNLDKASGSGFQ</sequence>
<evidence type="ECO:0008006" key="4">
    <source>
        <dbReference type="Google" id="ProtNLM"/>
    </source>
</evidence>
<keyword evidence="1" id="KW-1133">Transmembrane helix</keyword>
<keyword evidence="1" id="KW-0472">Membrane</keyword>
<dbReference type="Proteomes" id="UP000008311">
    <property type="component" value="Unassembled WGS sequence"/>
</dbReference>
<gene>
    <name evidence="2" type="ORF">RCOM_0585130</name>
</gene>
<keyword evidence="3" id="KW-1185">Reference proteome</keyword>
<name>B9SAD6_RICCO</name>
<keyword evidence="1" id="KW-0812">Transmembrane</keyword>
<dbReference type="AlphaFoldDB" id="B9SAD6"/>
<feature type="transmembrane region" description="Helical" evidence="1">
    <location>
        <begin position="18"/>
        <end position="36"/>
    </location>
</feature>
<dbReference type="STRING" id="3988.B9SAD6"/>
<protein>
    <recommendedName>
        <fullName evidence="4">Xyloglucan:xyloglucosyl transferase</fullName>
    </recommendedName>
</protein>